<dbReference type="EMBL" id="JACMSC010000016">
    <property type="protein sequence ID" value="KAG6484278.1"/>
    <property type="molecule type" value="Genomic_DNA"/>
</dbReference>
<protein>
    <submittedName>
        <fullName evidence="1">Uncharacterized protein</fullName>
    </submittedName>
</protein>
<sequence length="595" mass="69161">MRYRHVATVVDFALAARATDSRRRCRYRGCLAWRATHLADLSAGIYKIHLLFFMVSSMRAGQEIQMIGVLRIMENKDSTSTINIDEWARELENKSSYEAQRHVRYQNSTIFKVSKNLRSVQPEAYEPMIVSLGPYHCHQPHLQDTNQLKRLLINKLLEKGYEKSLRNYLTLVKEEETKARNTYSEQPIDMCEKEFIEMMLLDCVFVIMILWFWKKDESGLKEIEIPSFLNRQGSWRIVARDMLLLENQLPFFLLEALFGSAFPNMRGSLKEWVVQFFSGFVINDKVPEVPKDTKTIHHILHLFYLCIVPSDRSSNVVFARSTVLKGPRMGRVQTATQLEATGIELKRKQKAMSFLDITFNEGVLEIPQIRIDDDTDILFRNLIALEQCQKSTNCYDISTYAWVLSCITCTVNDVDRLQQKEIIINGFSNTNEVVNLFNNDKRWNRHPNGSLAPASQYSRENKSRLILGRIGDWGSKEFLAQQTRILFPSATGDLRPHDFQAPNQLIVNLFNKLCKEVVVDHKNCYISNVFKEVEKYRSMKELAKYRLMENVNSQLQTSPIHADARLEMMLNQAQEYDRNDQHQAINANIQFVDKV</sequence>
<accession>A0A8J5KPG7</accession>
<keyword evidence="2" id="KW-1185">Reference proteome</keyword>
<dbReference type="AlphaFoldDB" id="A0A8J5KPG7"/>
<dbReference type="Proteomes" id="UP000734854">
    <property type="component" value="Unassembled WGS sequence"/>
</dbReference>
<comment type="caution">
    <text evidence="1">The sequence shown here is derived from an EMBL/GenBank/DDBJ whole genome shotgun (WGS) entry which is preliminary data.</text>
</comment>
<gene>
    <name evidence="1" type="ORF">ZIOFF_061073</name>
</gene>
<dbReference type="InterPro" id="IPR004158">
    <property type="entry name" value="DUF247_pln"/>
</dbReference>
<reference evidence="1 2" key="1">
    <citation type="submission" date="2020-08" db="EMBL/GenBank/DDBJ databases">
        <title>Plant Genome Project.</title>
        <authorList>
            <person name="Zhang R.-G."/>
        </authorList>
    </citation>
    <scope>NUCLEOTIDE SEQUENCE [LARGE SCALE GENOMIC DNA]</scope>
    <source>
        <tissue evidence="1">Rhizome</tissue>
    </source>
</reference>
<proteinExistence type="predicted"/>
<dbReference type="PANTHER" id="PTHR31170:SF25">
    <property type="entry name" value="BNAA09G04570D PROTEIN"/>
    <property type="match status" value="1"/>
</dbReference>
<organism evidence="1 2">
    <name type="scientific">Zingiber officinale</name>
    <name type="common">Ginger</name>
    <name type="synonym">Amomum zingiber</name>
    <dbReference type="NCBI Taxonomy" id="94328"/>
    <lineage>
        <taxon>Eukaryota</taxon>
        <taxon>Viridiplantae</taxon>
        <taxon>Streptophyta</taxon>
        <taxon>Embryophyta</taxon>
        <taxon>Tracheophyta</taxon>
        <taxon>Spermatophyta</taxon>
        <taxon>Magnoliopsida</taxon>
        <taxon>Liliopsida</taxon>
        <taxon>Zingiberales</taxon>
        <taxon>Zingiberaceae</taxon>
        <taxon>Zingiber</taxon>
    </lineage>
</organism>
<dbReference type="Pfam" id="PF03140">
    <property type="entry name" value="DUF247"/>
    <property type="match status" value="1"/>
</dbReference>
<evidence type="ECO:0000313" key="1">
    <source>
        <dbReference type="EMBL" id="KAG6484278.1"/>
    </source>
</evidence>
<evidence type="ECO:0000313" key="2">
    <source>
        <dbReference type="Proteomes" id="UP000734854"/>
    </source>
</evidence>
<name>A0A8J5KPG7_ZINOF</name>
<dbReference type="PANTHER" id="PTHR31170">
    <property type="entry name" value="BNAC04G53230D PROTEIN"/>
    <property type="match status" value="1"/>
</dbReference>